<name>A0A919FNR0_9ACTN</name>
<proteinExistence type="predicted"/>
<evidence type="ECO:0000313" key="3">
    <source>
        <dbReference type="Proteomes" id="UP000603708"/>
    </source>
</evidence>
<accession>A0A919FNR0</accession>
<dbReference type="EMBL" id="BNCD01000001">
    <property type="protein sequence ID" value="GHH68850.1"/>
    <property type="molecule type" value="Genomic_DNA"/>
</dbReference>
<comment type="caution">
    <text evidence="2">The sequence shown here is derived from an EMBL/GenBank/DDBJ whole genome shotgun (WGS) entry which is preliminary data.</text>
</comment>
<sequence>MKPRQPAMAEPMSGRRRSVLVGPQDESGPFRQPLGPLPPLPPHAGPGRGDAARVGRSRVRAACADPSRVRAARVARPAAVTGARPGRTGPATPSRVDRGAHGNARETPAGRETRHSRQHLNSACGVHYSAAQAAPGAGSVAEGREETR</sequence>
<gene>
    <name evidence="2" type="ORF">GCM10018793_00280</name>
</gene>
<reference evidence="2" key="1">
    <citation type="journal article" date="2014" name="Int. J. Syst. Evol. Microbiol.">
        <title>Complete genome sequence of Corynebacterium casei LMG S-19264T (=DSM 44701T), isolated from a smear-ripened cheese.</title>
        <authorList>
            <consortium name="US DOE Joint Genome Institute (JGI-PGF)"/>
            <person name="Walter F."/>
            <person name="Albersmeier A."/>
            <person name="Kalinowski J."/>
            <person name="Ruckert C."/>
        </authorList>
    </citation>
    <scope>NUCLEOTIDE SEQUENCE</scope>
    <source>
        <strain evidence="2">JCM 5069</strain>
    </source>
</reference>
<feature type="compositionally biased region" description="Pro residues" evidence="1">
    <location>
        <begin position="35"/>
        <end position="44"/>
    </location>
</feature>
<keyword evidence="3" id="KW-1185">Reference proteome</keyword>
<feature type="compositionally biased region" description="Basic and acidic residues" evidence="1">
    <location>
        <begin position="95"/>
        <end position="115"/>
    </location>
</feature>
<evidence type="ECO:0000256" key="1">
    <source>
        <dbReference type="SAM" id="MobiDB-lite"/>
    </source>
</evidence>
<protein>
    <submittedName>
        <fullName evidence="2">Uncharacterized protein</fullName>
    </submittedName>
</protein>
<feature type="compositionally biased region" description="Low complexity" evidence="1">
    <location>
        <begin position="129"/>
        <end position="141"/>
    </location>
</feature>
<reference evidence="2" key="2">
    <citation type="submission" date="2020-09" db="EMBL/GenBank/DDBJ databases">
        <authorList>
            <person name="Sun Q."/>
            <person name="Ohkuma M."/>
        </authorList>
    </citation>
    <scope>NUCLEOTIDE SEQUENCE</scope>
    <source>
        <strain evidence="2">JCM 5069</strain>
    </source>
</reference>
<dbReference type="AlphaFoldDB" id="A0A919FNR0"/>
<evidence type="ECO:0000313" key="2">
    <source>
        <dbReference type="EMBL" id="GHH68850.1"/>
    </source>
</evidence>
<dbReference type="Proteomes" id="UP000603708">
    <property type="component" value="Unassembled WGS sequence"/>
</dbReference>
<organism evidence="2 3">
    <name type="scientific">Streptomyces sulfonofaciens</name>
    <dbReference type="NCBI Taxonomy" id="68272"/>
    <lineage>
        <taxon>Bacteria</taxon>
        <taxon>Bacillati</taxon>
        <taxon>Actinomycetota</taxon>
        <taxon>Actinomycetes</taxon>
        <taxon>Kitasatosporales</taxon>
        <taxon>Streptomycetaceae</taxon>
        <taxon>Streptomyces</taxon>
    </lineage>
</organism>
<feature type="region of interest" description="Disordered" evidence="1">
    <location>
        <begin position="1"/>
        <end position="148"/>
    </location>
</feature>
<feature type="compositionally biased region" description="Low complexity" evidence="1">
    <location>
        <begin position="72"/>
        <end position="87"/>
    </location>
</feature>